<dbReference type="PANTHER" id="PTHR43355:SF2">
    <property type="entry name" value="FLAVIN REDUCTASE (NADPH)"/>
    <property type="match status" value="1"/>
</dbReference>
<reference evidence="2 3" key="1">
    <citation type="journal article" date="2015" name="Int. J. Syst. Evol. Microbiol.">
        <title>Rhizobium anhuiense sp. nov., isolated from effective nodules of Vicia faba and Pisum sativum.</title>
        <authorList>
            <person name="Zhang Y.J."/>
            <person name="Zheng W.T."/>
            <person name="Everall I."/>
            <person name="Young J.P."/>
            <person name="Zhang X.X."/>
            <person name="Tian C.F."/>
            <person name="Sui X.H."/>
            <person name="Wang E.T."/>
            <person name="Chen W.X."/>
        </authorList>
    </citation>
    <scope>NUCLEOTIDE SEQUENCE [LARGE SCALE GENOMIC DNA]</scope>
    <source>
        <strain evidence="2 3">CCBAU 23252</strain>
    </source>
</reference>
<accession>A0A432NA96</accession>
<dbReference type="PANTHER" id="PTHR43355">
    <property type="entry name" value="FLAVIN REDUCTASE (NADPH)"/>
    <property type="match status" value="1"/>
</dbReference>
<dbReference type="EMBL" id="RIBW01000022">
    <property type="protein sequence ID" value="RUL96470.1"/>
    <property type="molecule type" value="Genomic_DNA"/>
</dbReference>
<dbReference type="GO" id="GO:0004074">
    <property type="term" value="F:biliverdin reductase [NAD(P)H] activity"/>
    <property type="evidence" value="ECO:0007669"/>
    <property type="project" value="TreeGrafter"/>
</dbReference>
<dbReference type="Pfam" id="PF13460">
    <property type="entry name" value="NAD_binding_10"/>
    <property type="match status" value="1"/>
</dbReference>
<dbReference type="InterPro" id="IPR036291">
    <property type="entry name" value="NAD(P)-bd_dom_sf"/>
</dbReference>
<dbReference type="AlphaFoldDB" id="A0A432NA96"/>
<name>A0A432NA96_9HYPH</name>
<dbReference type="InterPro" id="IPR051606">
    <property type="entry name" value="Polyketide_Oxido-like"/>
</dbReference>
<sequence>MKIAIIGATRGIGLATAKTALKDGHEVTALAREPSRMPIKHSRLRILQGDAQEANAITGLVTGQDVVCDCLGTANVTRTITMFSRCAENLSKALEREQLLIAVTGMGTGDSKGHGTWLYDHLFLPIVLRRIYADKDRQERIIKNNIARWIIVRPGFLTNGPYMGRYRALTDLRGIHGGRIARADVAGFMLNQAKSPQFIGQTPLLIY</sequence>
<dbReference type="Gene3D" id="3.40.50.720">
    <property type="entry name" value="NAD(P)-binding Rossmann-like Domain"/>
    <property type="match status" value="1"/>
</dbReference>
<dbReference type="GO" id="GO:0042602">
    <property type="term" value="F:riboflavin reductase (NADPH) activity"/>
    <property type="evidence" value="ECO:0007669"/>
    <property type="project" value="TreeGrafter"/>
</dbReference>
<dbReference type="Proteomes" id="UP000273611">
    <property type="component" value="Unassembled WGS sequence"/>
</dbReference>
<evidence type="ECO:0000259" key="1">
    <source>
        <dbReference type="Pfam" id="PF13460"/>
    </source>
</evidence>
<dbReference type="RefSeq" id="WP_127431623.1">
    <property type="nucleotide sequence ID" value="NZ_BMFI01000019.1"/>
</dbReference>
<protein>
    <submittedName>
        <fullName evidence="2">SDR family oxidoreductase</fullName>
    </submittedName>
</protein>
<dbReference type="SUPFAM" id="SSF51735">
    <property type="entry name" value="NAD(P)-binding Rossmann-fold domains"/>
    <property type="match status" value="1"/>
</dbReference>
<proteinExistence type="predicted"/>
<evidence type="ECO:0000313" key="3">
    <source>
        <dbReference type="Proteomes" id="UP000273611"/>
    </source>
</evidence>
<evidence type="ECO:0000313" key="2">
    <source>
        <dbReference type="EMBL" id="RUL96470.1"/>
    </source>
</evidence>
<dbReference type="CDD" id="cd05244">
    <property type="entry name" value="BVR-B_like_SDR_a"/>
    <property type="match status" value="1"/>
</dbReference>
<comment type="caution">
    <text evidence="2">The sequence shown here is derived from an EMBL/GenBank/DDBJ whole genome shotgun (WGS) entry which is preliminary data.</text>
</comment>
<gene>
    <name evidence="2" type="ORF">EEQ99_30550</name>
</gene>
<organism evidence="2 3">
    <name type="scientific">Rhizobium anhuiense</name>
    <dbReference type="NCBI Taxonomy" id="1184720"/>
    <lineage>
        <taxon>Bacteria</taxon>
        <taxon>Pseudomonadati</taxon>
        <taxon>Pseudomonadota</taxon>
        <taxon>Alphaproteobacteria</taxon>
        <taxon>Hyphomicrobiales</taxon>
        <taxon>Rhizobiaceae</taxon>
        <taxon>Rhizobium/Agrobacterium group</taxon>
        <taxon>Rhizobium</taxon>
    </lineage>
</organism>
<dbReference type="InterPro" id="IPR016040">
    <property type="entry name" value="NAD(P)-bd_dom"/>
</dbReference>
<feature type="domain" description="NAD(P)-binding" evidence="1">
    <location>
        <begin position="7"/>
        <end position="196"/>
    </location>
</feature>